<dbReference type="Proteomes" id="UP000294599">
    <property type="component" value="Unassembled WGS sequence"/>
</dbReference>
<evidence type="ECO:0000313" key="6">
    <source>
        <dbReference type="Proteomes" id="UP000294599"/>
    </source>
</evidence>
<accession>A0A4S3KUD3</accession>
<dbReference type="GO" id="GO:0003700">
    <property type="term" value="F:DNA-binding transcription factor activity"/>
    <property type="evidence" value="ECO:0007669"/>
    <property type="project" value="InterPro"/>
</dbReference>
<dbReference type="Pfam" id="PF00392">
    <property type="entry name" value="GntR"/>
    <property type="match status" value="1"/>
</dbReference>
<dbReference type="InterPro" id="IPR000524">
    <property type="entry name" value="Tscrpt_reg_HTH_GntR"/>
</dbReference>
<feature type="domain" description="HTH gntR-type" evidence="4">
    <location>
        <begin position="9"/>
        <end position="77"/>
    </location>
</feature>
<dbReference type="EMBL" id="SMAF01000002">
    <property type="protein sequence ID" value="TCT00729.1"/>
    <property type="molecule type" value="Genomic_DNA"/>
</dbReference>
<evidence type="ECO:0000256" key="1">
    <source>
        <dbReference type="ARBA" id="ARBA00023015"/>
    </source>
</evidence>
<dbReference type="CDD" id="cd07377">
    <property type="entry name" value="WHTH_GntR"/>
    <property type="match status" value="1"/>
</dbReference>
<dbReference type="Gene3D" id="1.10.10.10">
    <property type="entry name" value="Winged helix-like DNA-binding domain superfamily/Winged helix DNA-binding domain"/>
    <property type="match status" value="1"/>
</dbReference>
<keyword evidence="3" id="KW-0804">Transcription</keyword>
<organism evidence="5 6">
    <name type="scientific">Pseudofulvimonas gallinarii</name>
    <dbReference type="NCBI Taxonomy" id="634155"/>
    <lineage>
        <taxon>Bacteria</taxon>
        <taxon>Pseudomonadati</taxon>
        <taxon>Pseudomonadota</taxon>
        <taxon>Gammaproteobacteria</taxon>
        <taxon>Lysobacterales</taxon>
        <taxon>Rhodanobacteraceae</taxon>
        <taxon>Pseudofulvimonas</taxon>
    </lineage>
</organism>
<dbReference type="RefSeq" id="WP_123520848.1">
    <property type="nucleotide sequence ID" value="NZ_JBHLWF010000013.1"/>
</dbReference>
<protein>
    <submittedName>
        <fullName evidence="5">GntR family transcriptional regulator</fullName>
    </submittedName>
</protein>
<dbReference type="SMART" id="SM00345">
    <property type="entry name" value="HTH_GNTR"/>
    <property type="match status" value="1"/>
</dbReference>
<gene>
    <name evidence="5" type="ORF">EDC25_10294</name>
</gene>
<evidence type="ECO:0000313" key="5">
    <source>
        <dbReference type="EMBL" id="TCT00729.1"/>
    </source>
</evidence>
<dbReference type="InterPro" id="IPR036390">
    <property type="entry name" value="WH_DNA-bd_sf"/>
</dbReference>
<dbReference type="PANTHER" id="PTHR38445">
    <property type="entry name" value="HTH-TYPE TRANSCRIPTIONAL REPRESSOR YTRA"/>
    <property type="match status" value="1"/>
</dbReference>
<evidence type="ECO:0000259" key="4">
    <source>
        <dbReference type="PROSITE" id="PS50949"/>
    </source>
</evidence>
<keyword evidence="1" id="KW-0805">Transcription regulation</keyword>
<dbReference type="OrthoDB" id="162505at2"/>
<keyword evidence="6" id="KW-1185">Reference proteome</keyword>
<comment type="caution">
    <text evidence="5">The sequence shown here is derived from an EMBL/GenBank/DDBJ whole genome shotgun (WGS) entry which is preliminary data.</text>
</comment>
<dbReference type="Gene3D" id="6.10.250.1220">
    <property type="match status" value="1"/>
</dbReference>
<proteinExistence type="predicted"/>
<dbReference type="InterPro" id="IPR036388">
    <property type="entry name" value="WH-like_DNA-bd_sf"/>
</dbReference>
<dbReference type="PROSITE" id="PS50949">
    <property type="entry name" value="HTH_GNTR"/>
    <property type="match status" value="1"/>
</dbReference>
<dbReference type="GO" id="GO:0003677">
    <property type="term" value="F:DNA binding"/>
    <property type="evidence" value="ECO:0007669"/>
    <property type="project" value="UniProtKB-KW"/>
</dbReference>
<dbReference type="PANTHER" id="PTHR38445:SF10">
    <property type="entry name" value="GNTR-FAMILY TRANSCRIPTIONAL REGULATOR"/>
    <property type="match status" value="1"/>
</dbReference>
<dbReference type="AlphaFoldDB" id="A0A4S3KUD3"/>
<reference evidence="5 6" key="1">
    <citation type="submission" date="2019-03" db="EMBL/GenBank/DDBJ databases">
        <title>Genomic Encyclopedia of Type Strains, Phase IV (KMG-IV): sequencing the most valuable type-strain genomes for metagenomic binning, comparative biology and taxonomic classification.</title>
        <authorList>
            <person name="Goeker M."/>
        </authorList>
    </citation>
    <scope>NUCLEOTIDE SEQUENCE [LARGE SCALE GENOMIC DNA]</scope>
    <source>
        <strain evidence="5 6">DSM 21944</strain>
    </source>
</reference>
<name>A0A4S3KUD3_9GAMM</name>
<evidence type="ECO:0000256" key="3">
    <source>
        <dbReference type="ARBA" id="ARBA00023163"/>
    </source>
</evidence>
<sequence>MVSQWADNTPIYVQLRERVLAQILDGAIRPGEALPSVRQVAGELAINPITVTKAYQSLTDEGIVEKRRGLGLYVTEGADRELRKRERERFLNDEWPQIAARIRRLEIDPAVLLRDF</sequence>
<evidence type="ECO:0000256" key="2">
    <source>
        <dbReference type="ARBA" id="ARBA00023125"/>
    </source>
</evidence>
<dbReference type="SUPFAM" id="SSF46785">
    <property type="entry name" value="Winged helix' DNA-binding domain"/>
    <property type="match status" value="1"/>
</dbReference>
<keyword evidence="2" id="KW-0238">DNA-binding</keyword>